<dbReference type="GO" id="GO:0071422">
    <property type="term" value="P:succinate transmembrane transport"/>
    <property type="evidence" value="ECO:0007669"/>
    <property type="project" value="TreeGrafter"/>
</dbReference>
<comment type="subcellular location">
    <subcellularLocation>
        <location evidence="1">Membrane</location>
        <topology evidence="1">Multi-pass membrane protein</topology>
    </subcellularLocation>
</comment>
<evidence type="ECO:0000256" key="1">
    <source>
        <dbReference type="ARBA" id="ARBA00004141"/>
    </source>
</evidence>
<comment type="similarity">
    <text evidence="2">Belongs to the acetate uptake transporter (AceTr) (TC 2.A.96) family.</text>
</comment>
<keyword evidence="5 6" id="KW-0472">Membrane</keyword>
<dbReference type="AlphaFoldDB" id="A0A3B0V9C8"/>
<protein>
    <submittedName>
        <fullName evidence="7">Gpr1/Fun34/YaaH family protein</fullName>
    </submittedName>
</protein>
<sequence length="193" mass="21064">MAEEISLGNPAVVGLAGFGMTTLILQFHNLGLVGIGPVLWLGIFFGGSAQLIAGMLEFKTGNNFGFCAFSGYGAFWISLCFYLIFGTNAELVKMYPVLKFTGHDLGIFLLMWTFFTFMLFVASMKHHTALALLFLTLLLGFIGLDLKELIGSQLAGTLAAWDLIVCALLAWYLMCVTIWGDSGIKLPVGKPWM</sequence>
<organism evidence="7">
    <name type="scientific">hydrothermal vent metagenome</name>
    <dbReference type="NCBI Taxonomy" id="652676"/>
    <lineage>
        <taxon>unclassified sequences</taxon>
        <taxon>metagenomes</taxon>
        <taxon>ecological metagenomes</taxon>
    </lineage>
</organism>
<accession>A0A3B0V9C8</accession>
<evidence type="ECO:0000256" key="2">
    <source>
        <dbReference type="ARBA" id="ARBA00005587"/>
    </source>
</evidence>
<dbReference type="GO" id="GO:0005886">
    <property type="term" value="C:plasma membrane"/>
    <property type="evidence" value="ECO:0007669"/>
    <property type="project" value="TreeGrafter"/>
</dbReference>
<evidence type="ECO:0000313" key="7">
    <source>
        <dbReference type="EMBL" id="VAW33479.1"/>
    </source>
</evidence>
<dbReference type="Pfam" id="PF01184">
    <property type="entry name" value="Gpr1_Fun34_YaaH"/>
    <property type="match status" value="1"/>
</dbReference>
<keyword evidence="3 6" id="KW-0812">Transmembrane</keyword>
<dbReference type="NCBIfam" id="NF038013">
    <property type="entry name" value="AceTr_1"/>
    <property type="match status" value="1"/>
</dbReference>
<evidence type="ECO:0000256" key="5">
    <source>
        <dbReference type="ARBA" id="ARBA00023136"/>
    </source>
</evidence>
<evidence type="ECO:0000256" key="4">
    <source>
        <dbReference type="ARBA" id="ARBA00022989"/>
    </source>
</evidence>
<dbReference type="GO" id="GO:0015360">
    <property type="term" value="F:acetate:proton symporter activity"/>
    <property type="evidence" value="ECO:0007669"/>
    <property type="project" value="TreeGrafter"/>
</dbReference>
<feature type="transmembrane region" description="Helical" evidence="6">
    <location>
        <begin position="64"/>
        <end position="85"/>
    </location>
</feature>
<gene>
    <name evidence="7" type="ORF">MNBD_DELTA03-621</name>
</gene>
<dbReference type="PANTHER" id="PTHR30178">
    <property type="entry name" value="INNER MEMBRANE PROTEIN YAAH"/>
    <property type="match status" value="1"/>
</dbReference>
<dbReference type="InterPro" id="IPR047623">
    <property type="entry name" value="SatP"/>
</dbReference>
<name>A0A3B0V9C8_9ZZZZ</name>
<feature type="transmembrane region" description="Helical" evidence="6">
    <location>
        <begin position="129"/>
        <end position="146"/>
    </location>
</feature>
<evidence type="ECO:0000256" key="6">
    <source>
        <dbReference type="SAM" id="Phobius"/>
    </source>
</evidence>
<feature type="transmembrane region" description="Helical" evidence="6">
    <location>
        <begin position="7"/>
        <end position="25"/>
    </location>
</feature>
<proteinExistence type="inferred from homology"/>
<reference evidence="7" key="1">
    <citation type="submission" date="2018-06" db="EMBL/GenBank/DDBJ databases">
        <authorList>
            <person name="Zhirakovskaya E."/>
        </authorList>
    </citation>
    <scope>NUCLEOTIDE SEQUENCE</scope>
</reference>
<feature type="transmembrane region" description="Helical" evidence="6">
    <location>
        <begin position="158"/>
        <end position="180"/>
    </location>
</feature>
<feature type="transmembrane region" description="Helical" evidence="6">
    <location>
        <begin position="31"/>
        <end position="52"/>
    </location>
</feature>
<dbReference type="EMBL" id="UOEX01000036">
    <property type="protein sequence ID" value="VAW33479.1"/>
    <property type="molecule type" value="Genomic_DNA"/>
</dbReference>
<dbReference type="PANTHER" id="PTHR30178:SF3">
    <property type="entry name" value="SUCCINATE-ACETATE_PROTON SYMPORTER SATP"/>
    <property type="match status" value="1"/>
</dbReference>
<dbReference type="InterPro" id="IPR000791">
    <property type="entry name" value="Gpr1/Fun34/SatP-like"/>
</dbReference>
<feature type="transmembrane region" description="Helical" evidence="6">
    <location>
        <begin position="105"/>
        <end position="122"/>
    </location>
</feature>
<evidence type="ECO:0000256" key="3">
    <source>
        <dbReference type="ARBA" id="ARBA00022692"/>
    </source>
</evidence>
<keyword evidence="4 6" id="KW-1133">Transmembrane helix</keyword>